<evidence type="ECO:0000313" key="3">
    <source>
        <dbReference type="Proteomes" id="UP000623129"/>
    </source>
</evidence>
<dbReference type="InterPro" id="IPR007658">
    <property type="entry name" value="DUF594"/>
</dbReference>
<accession>A0A833RJS3</accession>
<protein>
    <submittedName>
        <fullName evidence="2">Uncharacterized protein</fullName>
    </submittedName>
</protein>
<sequence>MLFIAPSDNVEGHEKILEQQELITQLWALLTHAGIVTRPNRTEHQDFGTEGSEDYAGDMNNMN</sequence>
<dbReference type="Pfam" id="PF04578">
    <property type="entry name" value="DUF594"/>
    <property type="match status" value="1"/>
</dbReference>
<feature type="region of interest" description="Disordered" evidence="1">
    <location>
        <begin position="41"/>
        <end position="63"/>
    </location>
</feature>
<evidence type="ECO:0000313" key="2">
    <source>
        <dbReference type="EMBL" id="KAF3340837.1"/>
    </source>
</evidence>
<organism evidence="2 3">
    <name type="scientific">Carex littledalei</name>
    <dbReference type="NCBI Taxonomy" id="544730"/>
    <lineage>
        <taxon>Eukaryota</taxon>
        <taxon>Viridiplantae</taxon>
        <taxon>Streptophyta</taxon>
        <taxon>Embryophyta</taxon>
        <taxon>Tracheophyta</taxon>
        <taxon>Spermatophyta</taxon>
        <taxon>Magnoliopsida</taxon>
        <taxon>Liliopsida</taxon>
        <taxon>Poales</taxon>
        <taxon>Cyperaceae</taxon>
        <taxon>Cyperoideae</taxon>
        <taxon>Cariceae</taxon>
        <taxon>Carex</taxon>
        <taxon>Carex subgen. Euthyceras</taxon>
    </lineage>
</organism>
<reference evidence="2" key="1">
    <citation type="submission" date="2020-01" db="EMBL/GenBank/DDBJ databases">
        <title>Genome sequence of Kobresia littledalei, the first chromosome-level genome in the family Cyperaceae.</title>
        <authorList>
            <person name="Qu G."/>
        </authorList>
    </citation>
    <scope>NUCLEOTIDE SEQUENCE</scope>
    <source>
        <strain evidence="2">C.B.Clarke</strain>
        <tissue evidence="2">Leaf</tissue>
    </source>
</reference>
<dbReference type="AlphaFoldDB" id="A0A833RJS3"/>
<dbReference type="EMBL" id="SWLB01000002">
    <property type="protein sequence ID" value="KAF3340837.1"/>
    <property type="molecule type" value="Genomic_DNA"/>
</dbReference>
<name>A0A833RJS3_9POAL</name>
<dbReference type="Proteomes" id="UP000623129">
    <property type="component" value="Unassembled WGS sequence"/>
</dbReference>
<evidence type="ECO:0000256" key="1">
    <source>
        <dbReference type="SAM" id="MobiDB-lite"/>
    </source>
</evidence>
<dbReference type="OrthoDB" id="686547at2759"/>
<keyword evidence="3" id="KW-1185">Reference proteome</keyword>
<comment type="caution">
    <text evidence="2">The sequence shown here is derived from an EMBL/GenBank/DDBJ whole genome shotgun (WGS) entry which is preliminary data.</text>
</comment>
<gene>
    <name evidence="2" type="ORF">FCM35_KLT09681</name>
</gene>
<proteinExistence type="predicted"/>